<comment type="catalytic activity">
    <reaction evidence="10">
        <text>L-threonyl-[protein] + ATP = O-phospho-L-threonyl-[protein] + ADP + H(+)</text>
        <dbReference type="Rhea" id="RHEA:46608"/>
        <dbReference type="Rhea" id="RHEA-COMP:11060"/>
        <dbReference type="Rhea" id="RHEA-COMP:11605"/>
        <dbReference type="ChEBI" id="CHEBI:15378"/>
        <dbReference type="ChEBI" id="CHEBI:30013"/>
        <dbReference type="ChEBI" id="CHEBI:30616"/>
        <dbReference type="ChEBI" id="CHEBI:61977"/>
        <dbReference type="ChEBI" id="CHEBI:456216"/>
        <dbReference type="EC" id="2.7.11.12"/>
    </reaction>
</comment>
<evidence type="ECO:0000256" key="10">
    <source>
        <dbReference type="ARBA" id="ARBA00047298"/>
    </source>
</evidence>
<evidence type="ECO:0000256" key="11">
    <source>
        <dbReference type="ARBA" id="ARBA00047462"/>
    </source>
</evidence>
<dbReference type="InterPro" id="IPR018490">
    <property type="entry name" value="cNMP-bd_dom_sf"/>
</dbReference>
<dbReference type="EC" id="2.7.11.12" evidence="2"/>
<dbReference type="Pfam" id="PF00027">
    <property type="entry name" value="cNMP_binding"/>
    <property type="match status" value="4"/>
</dbReference>
<evidence type="ECO:0000256" key="9">
    <source>
        <dbReference type="ARBA" id="ARBA00022992"/>
    </source>
</evidence>
<dbReference type="GO" id="GO:0005524">
    <property type="term" value="F:ATP binding"/>
    <property type="evidence" value="ECO:0007669"/>
    <property type="project" value="UniProtKB-UniRule"/>
</dbReference>
<evidence type="ECO:0000256" key="7">
    <source>
        <dbReference type="ARBA" id="ARBA00022777"/>
    </source>
</evidence>
<dbReference type="Proteomes" id="UP001190700">
    <property type="component" value="Unassembled WGS sequence"/>
</dbReference>
<evidence type="ECO:0000256" key="1">
    <source>
        <dbReference type="ARBA" id="ARBA00006352"/>
    </source>
</evidence>
<dbReference type="Pfam" id="PF00069">
    <property type="entry name" value="Pkinase"/>
    <property type="match status" value="1"/>
</dbReference>
<comment type="similarity">
    <text evidence="1">Belongs to the protein kinase superfamily. AGC Ser/Thr protein kinase family. cGMP subfamily.</text>
</comment>
<dbReference type="PROSITE" id="PS00108">
    <property type="entry name" value="PROTEIN_KINASE_ST"/>
    <property type="match status" value="1"/>
</dbReference>
<dbReference type="AlphaFoldDB" id="A0AAE0BAB7"/>
<feature type="domain" description="Protein kinase" evidence="14">
    <location>
        <begin position="598"/>
        <end position="855"/>
    </location>
</feature>
<dbReference type="InterPro" id="IPR000719">
    <property type="entry name" value="Prot_kinase_dom"/>
</dbReference>
<reference evidence="17 18" key="1">
    <citation type="journal article" date="2015" name="Genome Biol. Evol.">
        <title>Comparative Genomics of a Bacterivorous Green Alga Reveals Evolutionary Causalities and Consequences of Phago-Mixotrophic Mode of Nutrition.</title>
        <authorList>
            <person name="Burns J.A."/>
            <person name="Paasch A."/>
            <person name="Narechania A."/>
            <person name="Kim E."/>
        </authorList>
    </citation>
    <scope>NUCLEOTIDE SEQUENCE [LARGE SCALE GENOMIC DNA]</scope>
    <source>
        <strain evidence="17 18">PLY_AMNH</strain>
    </source>
</reference>
<dbReference type="InterPro" id="IPR000961">
    <property type="entry name" value="AGC-kinase_C"/>
</dbReference>
<keyword evidence="7 17" id="KW-0418">Kinase</keyword>
<dbReference type="Gene3D" id="2.60.120.10">
    <property type="entry name" value="Jelly Rolls"/>
    <property type="match status" value="4"/>
</dbReference>
<evidence type="ECO:0000256" key="13">
    <source>
        <dbReference type="SAM" id="MobiDB-lite"/>
    </source>
</evidence>
<evidence type="ECO:0000256" key="12">
    <source>
        <dbReference type="PROSITE-ProRule" id="PRU10141"/>
    </source>
</evidence>
<dbReference type="GO" id="GO:0004692">
    <property type="term" value="F:cGMP-dependent protein kinase activity"/>
    <property type="evidence" value="ECO:0007669"/>
    <property type="project" value="UniProtKB-EC"/>
</dbReference>
<dbReference type="PROSITE" id="PS51285">
    <property type="entry name" value="AGC_KINASE_CTER"/>
    <property type="match status" value="1"/>
</dbReference>
<dbReference type="Gene3D" id="3.30.200.20">
    <property type="entry name" value="Phosphorylase Kinase, domain 1"/>
    <property type="match status" value="1"/>
</dbReference>
<organism evidence="17 18">
    <name type="scientific">Cymbomonas tetramitiformis</name>
    <dbReference type="NCBI Taxonomy" id="36881"/>
    <lineage>
        <taxon>Eukaryota</taxon>
        <taxon>Viridiplantae</taxon>
        <taxon>Chlorophyta</taxon>
        <taxon>Pyramimonadophyceae</taxon>
        <taxon>Pyramimonadales</taxon>
        <taxon>Pyramimonadaceae</taxon>
        <taxon>Cymbomonas</taxon>
    </lineage>
</organism>
<gene>
    <name evidence="17" type="ORF">CYMTET_56923</name>
</gene>
<dbReference type="InterPro" id="IPR011009">
    <property type="entry name" value="Kinase-like_dom_sf"/>
</dbReference>
<dbReference type="GO" id="GO:0004691">
    <property type="term" value="F:cAMP-dependent protein kinase activity"/>
    <property type="evidence" value="ECO:0007669"/>
    <property type="project" value="TreeGrafter"/>
</dbReference>
<sequence>MGCGGSTEQKPTSGGSSKAPSATVANNAAAPAAPATDIPEEKRQSSVAKKSTGSRKSTASKSDKEGGGKRRLAVTTDYQEDDENEEDFKFVPIEKSDDDKTKIREALGSSFLFKTLEENLLKDIIDAMECVQISAGQTVIKQGDNGDYFYVIKTGSYEVFLKAQETPVVTMEFPAVFGELALMYGSPRAATIKAAADGSVWRVDRAVFRGIVLNSPVSKLVRFIRGVPVLQKCTEKEITDIAMKLENETFQEGDVITSMPEKFYIVREGTVSVQKKREKDSEEVRRLQSKDFFGDRELISGQGGETYIAAKGGCKVLCFSKKDFQAAYPSLSEPLNDYLKLNTLRNIQILKDVNESQLEEVVDSFKTETYTKGMNIITQGKVGNRFYILQKGTVAVRVDGTEVAALGSYSFFGERSLLNDDLTAADIIATSDDVTVLSLERESFDVLLGPLKEIIAKQNKIRMLKKVGILKPLSDAELEALSAALLVVTYSDGEAIILEGSKGHTFFMLKSGTVKVWKDDNPDKELVRLQKGTFFGEKALLDDEPRAANITAVGQVECFTIDRADFDKHLGSLRDIMNVHAQKLQRQKVEKGIRFEDLQEVATLGSGAFGLVSLVKDKKSNTTFALKAINKKYVQKTRTQAQLRREVLVLGEVDNPFLMHLVKTFRDARRVYFLIEPLLGGELFSHLADVNNFTEDRARFYAACVLMGLSCLHEKGIIYRDLKLENLILDRKGYVKIVDFGFAKKLKQNELTYTLCGTPDYLAPEVLRGTGHGKGADYWSLGVLIYEMIMGYTPFGADDDSEICRNILSGMIDFEDGRITKEAKDLIRKLLNRDPRGRLGCGKSGVKALMQHPWFSKIDWIKLGKQQIPAPFTPDVEDEYDVSNFDEVDDGSMHMEDSEPCEDKMLDAVFGGDF</sequence>
<keyword evidence="8 12" id="KW-0067">ATP-binding</keyword>
<evidence type="ECO:0000259" key="16">
    <source>
        <dbReference type="PROSITE" id="PS51285"/>
    </source>
</evidence>
<dbReference type="SMART" id="SM00133">
    <property type="entry name" value="S_TK_X"/>
    <property type="match status" value="1"/>
</dbReference>
<evidence type="ECO:0000259" key="14">
    <source>
        <dbReference type="PROSITE" id="PS50011"/>
    </source>
</evidence>
<dbReference type="PROSITE" id="PS00889">
    <property type="entry name" value="CNMP_BINDING_2"/>
    <property type="match status" value="2"/>
</dbReference>
<dbReference type="PANTHER" id="PTHR24353">
    <property type="entry name" value="CYCLIC NUCLEOTIDE-DEPENDENT PROTEIN KINASE"/>
    <property type="match status" value="1"/>
</dbReference>
<feature type="domain" description="Cyclic nucleotide-binding" evidence="15">
    <location>
        <begin position="469"/>
        <end position="587"/>
    </location>
</feature>
<comment type="caution">
    <text evidence="17">The sequence shown here is derived from an EMBL/GenBank/DDBJ whole genome shotgun (WGS) entry which is preliminary data.</text>
</comment>
<feature type="domain" description="Cyclic nucleotide-binding" evidence="15">
    <location>
        <begin position="112"/>
        <end position="212"/>
    </location>
</feature>
<dbReference type="SMART" id="SM00220">
    <property type="entry name" value="S_TKc"/>
    <property type="match status" value="1"/>
</dbReference>
<dbReference type="InterPro" id="IPR017441">
    <property type="entry name" value="Protein_kinase_ATP_BS"/>
</dbReference>
<keyword evidence="4" id="KW-0140">cGMP</keyword>
<dbReference type="InterPro" id="IPR008271">
    <property type="entry name" value="Ser/Thr_kinase_AS"/>
</dbReference>
<evidence type="ECO:0000256" key="4">
    <source>
        <dbReference type="ARBA" id="ARBA00022535"/>
    </source>
</evidence>
<dbReference type="PROSITE" id="PS50042">
    <property type="entry name" value="CNMP_BINDING_3"/>
    <property type="match status" value="4"/>
</dbReference>
<evidence type="ECO:0000256" key="2">
    <source>
        <dbReference type="ARBA" id="ARBA00012428"/>
    </source>
</evidence>
<dbReference type="GO" id="GO:0005952">
    <property type="term" value="C:cAMP-dependent protein kinase complex"/>
    <property type="evidence" value="ECO:0007669"/>
    <property type="project" value="TreeGrafter"/>
</dbReference>
<dbReference type="Gene3D" id="1.10.510.10">
    <property type="entry name" value="Transferase(Phosphotransferase) domain 1"/>
    <property type="match status" value="1"/>
</dbReference>
<accession>A0AAE0BAB7</accession>
<feature type="domain" description="AGC-kinase C-terminal" evidence="16">
    <location>
        <begin position="856"/>
        <end position="914"/>
    </location>
</feature>
<keyword evidence="3" id="KW-0723">Serine/threonine-protein kinase</keyword>
<evidence type="ECO:0000256" key="6">
    <source>
        <dbReference type="ARBA" id="ARBA00022741"/>
    </source>
</evidence>
<keyword evidence="5" id="KW-0808">Transferase</keyword>
<feature type="compositionally biased region" description="Polar residues" evidence="13">
    <location>
        <begin position="1"/>
        <end position="18"/>
    </location>
</feature>
<dbReference type="GO" id="GO:0030553">
    <property type="term" value="F:cGMP binding"/>
    <property type="evidence" value="ECO:0007669"/>
    <property type="project" value="UniProtKB-KW"/>
</dbReference>
<dbReference type="PROSITE" id="PS00107">
    <property type="entry name" value="PROTEIN_KINASE_ATP"/>
    <property type="match status" value="1"/>
</dbReference>
<dbReference type="GO" id="GO:0046872">
    <property type="term" value="F:metal ion binding"/>
    <property type="evidence" value="ECO:0007669"/>
    <property type="project" value="UniProtKB-KW"/>
</dbReference>
<dbReference type="InterPro" id="IPR018488">
    <property type="entry name" value="cNMP-bd_CS"/>
</dbReference>
<evidence type="ECO:0000256" key="3">
    <source>
        <dbReference type="ARBA" id="ARBA00022527"/>
    </source>
</evidence>
<feature type="binding site" evidence="12">
    <location>
        <position position="627"/>
    </location>
    <ligand>
        <name>ATP</name>
        <dbReference type="ChEBI" id="CHEBI:30616"/>
    </ligand>
</feature>
<proteinExistence type="inferred from homology"/>
<dbReference type="SUPFAM" id="SSF51206">
    <property type="entry name" value="cAMP-binding domain-like"/>
    <property type="match status" value="4"/>
</dbReference>
<dbReference type="PANTHER" id="PTHR24353:SF143">
    <property type="entry name" value="PROTEIN KINASE DOMAIN-CONTAINING PROTEIN"/>
    <property type="match status" value="1"/>
</dbReference>
<feature type="compositionally biased region" description="Low complexity" evidence="13">
    <location>
        <begin position="19"/>
        <end position="36"/>
    </location>
</feature>
<keyword evidence="6 12" id="KW-0547">Nucleotide-binding</keyword>
<name>A0AAE0BAB7_9CHLO</name>
<dbReference type="CDD" id="cd00038">
    <property type="entry name" value="CAP_ED"/>
    <property type="match status" value="4"/>
</dbReference>
<dbReference type="FunFam" id="1.10.510.10:FF:000465">
    <property type="entry name" value="Non-specific serine/threonine protein kinase"/>
    <property type="match status" value="1"/>
</dbReference>
<feature type="compositionally biased region" description="Polar residues" evidence="13">
    <location>
        <begin position="45"/>
        <end position="60"/>
    </location>
</feature>
<evidence type="ECO:0000313" key="18">
    <source>
        <dbReference type="Proteomes" id="UP001190700"/>
    </source>
</evidence>
<evidence type="ECO:0000256" key="5">
    <source>
        <dbReference type="ARBA" id="ARBA00022679"/>
    </source>
</evidence>
<keyword evidence="18" id="KW-1185">Reference proteome</keyword>
<dbReference type="SUPFAM" id="SSF56112">
    <property type="entry name" value="Protein kinase-like (PK-like)"/>
    <property type="match status" value="1"/>
</dbReference>
<dbReference type="PROSITE" id="PS00888">
    <property type="entry name" value="CNMP_BINDING_1"/>
    <property type="match status" value="1"/>
</dbReference>
<feature type="region of interest" description="Disordered" evidence="13">
    <location>
        <begin position="1"/>
        <end position="88"/>
    </location>
</feature>
<evidence type="ECO:0000256" key="8">
    <source>
        <dbReference type="ARBA" id="ARBA00022840"/>
    </source>
</evidence>
<keyword evidence="9" id="KW-0142">cGMP-binding</keyword>
<feature type="domain" description="Cyclic nucleotide-binding" evidence="15">
    <location>
        <begin position="229"/>
        <end position="325"/>
    </location>
</feature>
<dbReference type="InterPro" id="IPR000595">
    <property type="entry name" value="cNMP-bd_dom"/>
</dbReference>
<dbReference type="EMBL" id="LGRX02035915">
    <property type="protein sequence ID" value="KAK3232741.1"/>
    <property type="molecule type" value="Genomic_DNA"/>
</dbReference>
<feature type="domain" description="Cyclic nucleotide-binding" evidence="15">
    <location>
        <begin position="349"/>
        <end position="454"/>
    </location>
</feature>
<evidence type="ECO:0000313" key="17">
    <source>
        <dbReference type="EMBL" id="KAK3232741.1"/>
    </source>
</evidence>
<evidence type="ECO:0000259" key="15">
    <source>
        <dbReference type="PROSITE" id="PS50042"/>
    </source>
</evidence>
<dbReference type="SMART" id="SM00100">
    <property type="entry name" value="cNMP"/>
    <property type="match status" value="4"/>
</dbReference>
<comment type="catalytic activity">
    <reaction evidence="11">
        <text>L-seryl-[protein] + ATP = O-phospho-L-seryl-[protein] + ADP + H(+)</text>
        <dbReference type="Rhea" id="RHEA:17989"/>
        <dbReference type="Rhea" id="RHEA-COMP:9863"/>
        <dbReference type="Rhea" id="RHEA-COMP:11604"/>
        <dbReference type="ChEBI" id="CHEBI:15378"/>
        <dbReference type="ChEBI" id="CHEBI:29999"/>
        <dbReference type="ChEBI" id="CHEBI:30616"/>
        <dbReference type="ChEBI" id="CHEBI:83421"/>
        <dbReference type="ChEBI" id="CHEBI:456216"/>
        <dbReference type="EC" id="2.7.11.12"/>
    </reaction>
</comment>
<dbReference type="PRINTS" id="PR00103">
    <property type="entry name" value="CAMPKINASE"/>
</dbReference>
<protein>
    <recommendedName>
        <fullName evidence="2">cGMP-dependent protein kinase</fullName>
        <ecNumber evidence="2">2.7.11.12</ecNumber>
    </recommendedName>
</protein>
<dbReference type="InterPro" id="IPR014710">
    <property type="entry name" value="RmlC-like_jellyroll"/>
</dbReference>
<dbReference type="PROSITE" id="PS50011">
    <property type="entry name" value="PROTEIN_KINASE_DOM"/>
    <property type="match status" value="1"/>
</dbReference>